<gene>
    <name evidence="1" type="ORF">FMM05_20690</name>
</gene>
<reference evidence="1 2" key="1">
    <citation type="submission" date="2019-07" db="EMBL/GenBank/DDBJ databases">
        <title>Flavobacterium sp. nov., isolated from glacier ice.</title>
        <authorList>
            <person name="Liu Q."/>
            <person name="Xin Y.-H."/>
        </authorList>
    </citation>
    <scope>NUCLEOTIDE SEQUENCE [LARGE SCALE GENOMIC DNA]</scope>
    <source>
        <strain evidence="1 2">ZT4R6</strain>
    </source>
</reference>
<dbReference type="AlphaFoldDB" id="A0A552US54"/>
<protein>
    <submittedName>
        <fullName evidence="1">Uncharacterized protein</fullName>
    </submittedName>
</protein>
<organism evidence="1 2">
    <name type="scientific">Flavobacterium zepuense</name>
    <dbReference type="NCBI Taxonomy" id="2593302"/>
    <lineage>
        <taxon>Bacteria</taxon>
        <taxon>Pseudomonadati</taxon>
        <taxon>Bacteroidota</taxon>
        <taxon>Flavobacteriia</taxon>
        <taxon>Flavobacteriales</taxon>
        <taxon>Flavobacteriaceae</taxon>
        <taxon>Flavobacterium</taxon>
    </lineage>
</organism>
<accession>A0A552US54</accession>
<dbReference type="EMBL" id="VJVZ01000024">
    <property type="protein sequence ID" value="TRW21061.1"/>
    <property type="molecule type" value="Genomic_DNA"/>
</dbReference>
<evidence type="ECO:0000313" key="2">
    <source>
        <dbReference type="Proteomes" id="UP000320643"/>
    </source>
</evidence>
<keyword evidence="2" id="KW-1185">Reference proteome</keyword>
<dbReference type="Proteomes" id="UP000320643">
    <property type="component" value="Unassembled WGS sequence"/>
</dbReference>
<proteinExistence type="predicted"/>
<comment type="caution">
    <text evidence="1">The sequence shown here is derived from an EMBL/GenBank/DDBJ whole genome shotgun (WGS) entry which is preliminary data.</text>
</comment>
<dbReference type="OrthoDB" id="798544at2"/>
<name>A0A552US54_9FLAO</name>
<evidence type="ECO:0000313" key="1">
    <source>
        <dbReference type="EMBL" id="TRW21061.1"/>
    </source>
</evidence>
<sequence length="95" mass="10235">MMTANVVAQVFDTILSTPGMNELVKIDLKISRKDVLLLNAIIEKGLSDKGDDKTGILANVPADDLQKLKSLADEALQKAGLVELSQRLSELDGTK</sequence>